<reference evidence="2" key="3">
    <citation type="submission" date="2018-08" db="UniProtKB">
        <authorList>
            <consortium name="EnsemblPlants"/>
        </authorList>
    </citation>
    <scope>IDENTIFICATION</scope>
    <source>
        <strain evidence="2">cv. Bd21</strain>
    </source>
</reference>
<protein>
    <recommendedName>
        <fullName evidence="4">4Fe-4S ferredoxin-type domain-containing protein</fullName>
    </recommendedName>
</protein>
<dbReference type="OrthoDB" id="1685299at2759"/>
<reference evidence="1" key="2">
    <citation type="submission" date="2017-06" db="EMBL/GenBank/DDBJ databases">
        <title>WGS assembly of Brachypodium distachyon.</title>
        <authorList>
            <consortium name="The International Brachypodium Initiative"/>
            <person name="Lucas S."/>
            <person name="Harmon-Smith M."/>
            <person name="Lail K."/>
            <person name="Tice H."/>
            <person name="Grimwood J."/>
            <person name="Bruce D."/>
            <person name="Barry K."/>
            <person name="Shu S."/>
            <person name="Lindquist E."/>
            <person name="Wang M."/>
            <person name="Pitluck S."/>
            <person name="Vogel J.P."/>
            <person name="Garvin D.F."/>
            <person name="Mockler T.C."/>
            <person name="Schmutz J."/>
            <person name="Rokhsar D."/>
            <person name="Bevan M.W."/>
        </authorList>
    </citation>
    <scope>NUCLEOTIDE SEQUENCE</scope>
    <source>
        <strain evidence="1">Bd21</strain>
    </source>
</reference>
<name>A0A2K2DRD8_BRADI</name>
<organism evidence="1">
    <name type="scientific">Brachypodium distachyon</name>
    <name type="common">Purple false brome</name>
    <name type="synonym">Trachynia distachya</name>
    <dbReference type="NCBI Taxonomy" id="15368"/>
    <lineage>
        <taxon>Eukaryota</taxon>
        <taxon>Viridiplantae</taxon>
        <taxon>Streptophyta</taxon>
        <taxon>Embryophyta</taxon>
        <taxon>Tracheophyta</taxon>
        <taxon>Spermatophyta</taxon>
        <taxon>Magnoliopsida</taxon>
        <taxon>Liliopsida</taxon>
        <taxon>Poales</taxon>
        <taxon>Poaceae</taxon>
        <taxon>BOP clade</taxon>
        <taxon>Pooideae</taxon>
        <taxon>Stipodae</taxon>
        <taxon>Brachypodieae</taxon>
        <taxon>Brachypodium</taxon>
    </lineage>
</organism>
<dbReference type="Gramene" id="PNT76837">
    <property type="protein sequence ID" value="PNT76837"/>
    <property type="gene ID" value="BRADI_1g54333v3"/>
</dbReference>
<dbReference type="ExpressionAtlas" id="A0A2K2DRD8">
    <property type="expression patterns" value="baseline"/>
</dbReference>
<sequence>MWRIVSVEDDALTINESKLRKTCVQVAYCYNAEDDAFIINKSKLRMELTNVVHIQDIPSEGETPNIKETHKDEQVEAQRRKKQQELFNAYKDTTGCLLCAICRHICPTTKESVRCGYLKLILDVNDIKEVNWASLTLNHLMESIRQYKTKK</sequence>
<accession>A0A2K2DRD8</accession>
<evidence type="ECO:0000313" key="3">
    <source>
        <dbReference type="Proteomes" id="UP000008810"/>
    </source>
</evidence>
<keyword evidence="3" id="KW-1185">Reference proteome</keyword>
<dbReference type="InParanoid" id="A0A2K2DRD8"/>
<dbReference type="InterPro" id="IPR017900">
    <property type="entry name" value="4Fe4S_Fe_S_CS"/>
</dbReference>
<reference evidence="1 2" key="1">
    <citation type="journal article" date="2010" name="Nature">
        <title>Genome sequencing and analysis of the model grass Brachypodium distachyon.</title>
        <authorList>
            <consortium name="International Brachypodium Initiative"/>
        </authorList>
    </citation>
    <scope>NUCLEOTIDE SEQUENCE [LARGE SCALE GENOMIC DNA]</scope>
    <source>
        <strain evidence="1 2">Bd21</strain>
    </source>
</reference>
<gene>
    <name evidence="1" type="ORF">BRADI_1g54333v3</name>
</gene>
<dbReference type="PROSITE" id="PS00198">
    <property type="entry name" value="4FE4S_FER_1"/>
    <property type="match status" value="1"/>
</dbReference>
<dbReference type="EMBL" id="CM000880">
    <property type="protein sequence ID" value="PNT76837.1"/>
    <property type="molecule type" value="Genomic_DNA"/>
</dbReference>
<proteinExistence type="predicted"/>
<evidence type="ECO:0000313" key="1">
    <source>
        <dbReference type="EMBL" id="PNT76837.1"/>
    </source>
</evidence>
<evidence type="ECO:0000313" key="2">
    <source>
        <dbReference type="EnsemblPlants" id="PNT76837"/>
    </source>
</evidence>
<dbReference type="AlphaFoldDB" id="A0A2K2DRD8"/>
<evidence type="ECO:0008006" key="4">
    <source>
        <dbReference type="Google" id="ProtNLM"/>
    </source>
</evidence>
<dbReference type="EnsemblPlants" id="PNT76837">
    <property type="protein sequence ID" value="PNT76837"/>
    <property type="gene ID" value="BRADI_1g54333v3"/>
</dbReference>
<dbReference type="Proteomes" id="UP000008810">
    <property type="component" value="Chromosome 1"/>
</dbReference>
<dbReference type="STRING" id="15368.A0A2K2DRD8"/>